<dbReference type="Proteomes" id="UP000758168">
    <property type="component" value="Unassembled WGS sequence"/>
</dbReference>
<evidence type="ECO:0008006" key="4">
    <source>
        <dbReference type="Google" id="ProtNLM"/>
    </source>
</evidence>
<gene>
    <name evidence="2" type="ORF">JOF54_002451</name>
</gene>
<reference evidence="2 3" key="1">
    <citation type="submission" date="2021-03" db="EMBL/GenBank/DDBJ databases">
        <title>Sequencing the genomes of 1000 actinobacteria strains.</title>
        <authorList>
            <person name="Klenk H.-P."/>
        </authorList>
    </citation>
    <scope>NUCLEOTIDE SEQUENCE [LARGE SCALE GENOMIC DNA]</scope>
    <source>
        <strain evidence="2 3">DSM 12936</strain>
    </source>
</reference>
<name>A0ABS4Z961_9ACTN</name>
<dbReference type="EMBL" id="JAGIOB010000001">
    <property type="protein sequence ID" value="MBP2417529.1"/>
    <property type="molecule type" value="Genomic_DNA"/>
</dbReference>
<protein>
    <recommendedName>
        <fullName evidence="4">Flp pilus-assembly TadE/G-like</fullName>
    </recommendedName>
</protein>
<comment type="caution">
    <text evidence="2">The sequence shown here is derived from an EMBL/GenBank/DDBJ whole genome shotgun (WGS) entry which is preliminary data.</text>
</comment>
<evidence type="ECO:0000313" key="2">
    <source>
        <dbReference type="EMBL" id="MBP2417529.1"/>
    </source>
</evidence>
<feature type="region of interest" description="Disordered" evidence="1">
    <location>
        <begin position="157"/>
        <end position="186"/>
    </location>
</feature>
<keyword evidence="3" id="KW-1185">Reference proteome</keyword>
<sequence>MAARPADAERGSGPVTALLVMAVLALLLGAGFVALGSVAGAEGGRAQQAADAAALAGAQSVVDDLPRSLAPGFRRASEVADLVGGGRCAQQGRVEAARLATANGASLTGYCWDVRRDEVSVEVVARTTDVSGPPARAGAEAATTFAADDCALDPSFVVPTPTPTPTAPPADEDDDAPPPPPPPPVITVLTCGDERVDVRLDLLDLRFRPDDPAQLVALAERLRPRLTG</sequence>
<evidence type="ECO:0000256" key="1">
    <source>
        <dbReference type="SAM" id="MobiDB-lite"/>
    </source>
</evidence>
<accession>A0ABS4Z961</accession>
<organism evidence="2 3">
    <name type="scientific">Microlunatus capsulatus</name>
    <dbReference type="NCBI Taxonomy" id="99117"/>
    <lineage>
        <taxon>Bacteria</taxon>
        <taxon>Bacillati</taxon>
        <taxon>Actinomycetota</taxon>
        <taxon>Actinomycetes</taxon>
        <taxon>Propionibacteriales</taxon>
        <taxon>Propionibacteriaceae</taxon>
        <taxon>Microlunatus</taxon>
    </lineage>
</organism>
<dbReference type="RefSeq" id="WP_210056175.1">
    <property type="nucleotide sequence ID" value="NZ_BAAAMH010000003.1"/>
</dbReference>
<evidence type="ECO:0000313" key="3">
    <source>
        <dbReference type="Proteomes" id="UP000758168"/>
    </source>
</evidence>
<proteinExistence type="predicted"/>